<feature type="transmembrane region" description="Helical" evidence="1">
    <location>
        <begin position="173"/>
        <end position="197"/>
    </location>
</feature>
<evidence type="ECO:0000256" key="1">
    <source>
        <dbReference type="SAM" id="Phobius"/>
    </source>
</evidence>
<proteinExistence type="predicted"/>
<organism evidence="3 4">
    <name type="scientific">Amnibacterium endophyticum</name>
    <dbReference type="NCBI Taxonomy" id="2109337"/>
    <lineage>
        <taxon>Bacteria</taxon>
        <taxon>Bacillati</taxon>
        <taxon>Actinomycetota</taxon>
        <taxon>Actinomycetes</taxon>
        <taxon>Micrococcales</taxon>
        <taxon>Microbacteriaceae</taxon>
        <taxon>Amnibacterium</taxon>
    </lineage>
</organism>
<dbReference type="Pfam" id="PF20182">
    <property type="entry name" value="DUF6545"/>
    <property type="match status" value="1"/>
</dbReference>
<evidence type="ECO:0000313" key="3">
    <source>
        <dbReference type="EMBL" id="MFD1722418.1"/>
    </source>
</evidence>
<keyword evidence="1" id="KW-0472">Membrane</keyword>
<dbReference type="Proteomes" id="UP001597347">
    <property type="component" value="Unassembled WGS sequence"/>
</dbReference>
<dbReference type="EMBL" id="JBHUEA010000020">
    <property type="protein sequence ID" value="MFD1722418.1"/>
    <property type="molecule type" value="Genomic_DNA"/>
</dbReference>
<feature type="transmembrane region" description="Helical" evidence="1">
    <location>
        <begin position="60"/>
        <end position="80"/>
    </location>
</feature>
<feature type="transmembrane region" description="Helical" evidence="1">
    <location>
        <begin position="209"/>
        <end position="230"/>
    </location>
</feature>
<protein>
    <submittedName>
        <fullName evidence="3">DUF6545 domain-containing protein</fullName>
    </submittedName>
</protein>
<feature type="domain" description="DUF6545" evidence="2">
    <location>
        <begin position="243"/>
        <end position="287"/>
    </location>
</feature>
<keyword evidence="1" id="KW-1133">Transmembrane helix</keyword>
<evidence type="ECO:0000259" key="2">
    <source>
        <dbReference type="Pfam" id="PF20182"/>
    </source>
</evidence>
<keyword evidence="1" id="KW-0812">Transmembrane</keyword>
<gene>
    <name evidence="3" type="ORF">ACFSBI_12745</name>
</gene>
<dbReference type="InterPro" id="IPR046675">
    <property type="entry name" value="DUF6545"/>
</dbReference>
<comment type="caution">
    <text evidence="3">The sequence shown here is derived from an EMBL/GenBank/DDBJ whole genome shotgun (WGS) entry which is preliminary data.</text>
</comment>
<name>A0ABW4LG16_9MICO</name>
<keyword evidence="4" id="KW-1185">Reference proteome</keyword>
<evidence type="ECO:0000313" key="4">
    <source>
        <dbReference type="Proteomes" id="UP001597347"/>
    </source>
</evidence>
<feature type="transmembrane region" description="Helical" evidence="1">
    <location>
        <begin position="132"/>
        <end position="153"/>
    </location>
</feature>
<accession>A0ABW4LG16</accession>
<sequence>MALPAIILLAALVVVPAAVVRRQWTLTCGFAAAGAGVALQSPVVYRLVDPLLGGWNLTNLLYHLLTVAGIGGFLLLVLTADPRWDARRATRIVVGAVAVACGVEVALFIVGIRTEQWAIADSHLSDQVTSPVFLSYASILWIALAGLAVAAIVTQQAQTRGRPWSVGRVGLTLVVLGCVASLGWCVNAAAIAVTAVLRGQEPAAGDRVGQLLALVGGGAVFAGLATTNLPHLVDRLDGLRLGLAIRPVWRRAVAAAPEVALRSGARASLGGRATLYRRWVEIEDAVRLGRLALTGQERSRVGQLERMFAPASRPARPEGSAVTGR</sequence>
<reference evidence="4" key="1">
    <citation type="journal article" date="2019" name="Int. J. Syst. Evol. Microbiol.">
        <title>The Global Catalogue of Microorganisms (GCM) 10K type strain sequencing project: providing services to taxonomists for standard genome sequencing and annotation.</title>
        <authorList>
            <consortium name="The Broad Institute Genomics Platform"/>
            <consortium name="The Broad Institute Genome Sequencing Center for Infectious Disease"/>
            <person name="Wu L."/>
            <person name="Ma J."/>
        </authorList>
    </citation>
    <scope>NUCLEOTIDE SEQUENCE [LARGE SCALE GENOMIC DNA]</scope>
    <source>
        <strain evidence="4">CGMCC 1.12471</strain>
    </source>
</reference>
<feature type="transmembrane region" description="Helical" evidence="1">
    <location>
        <begin position="92"/>
        <end position="112"/>
    </location>
</feature>
<dbReference type="RefSeq" id="WP_377935496.1">
    <property type="nucleotide sequence ID" value="NZ_JBHUEA010000020.1"/>
</dbReference>